<gene>
    <name evidence="2" type="ORF">J27TS8_33390</name>
</gene>
<dbReference type="Proteomes" id="UP000682111">
    <property type="component" value="Unassembled WGS sequence"/>
</dbReference>
<dbReference type="InterPro" id="IPR036515">
    <property type="entry name" value="Transposase_17_sf"/>
</dbReference>
<dbReference type="AlphaFoldDB" id="A0A919WKF1"/>
<organism evidence="2 3">
    <name type="scientific">Robertmurraya siralis</name>
    <dbReference type="NCBI Taxonomy" id="77777"/>
    <lineage>
        <taxon>Bacteria</taxon>
        <taxon>Bacillati</taxon>
        <taxon>Bacillota</taxon>
        <taxon>Bacilli</taxon>
        <taxon>Bacillales</taxon>
        <taxon>Bacillaceae</taxon>
        <taxon>Robertmurraya</taxon>
    </lineage>
</organism>
<dbReference type="GO" id="GO:0004803">
    <property type="term" value="F:transposase activity"/>
    <property type="evidence" value="ECO:0007669"/>
    <property type="project" value="InterPro"/>
</dbReference>
<name>A0A919WKF1_9BACI</name>
<dbReference type="EMBL" id="BORC01000006">
    <property type="protein sequence ID" value="GIN63346.1"/>
    <property type="molecule type" value="Genomic_DNA"/>
</dbReference>
<dbReference type="Gene3D" id="3.30.70.1290">
    <property type="entry name" value="Transposase IS200-like"/>
    <property type="match status" value="1"/>
</dbReference>
<dbReference type="PANTHER" id="PTHR33360">
    <property type="entry name" value="TRANSPOSASE FOR INSERTION SEQUENCE ELEMENT IS200"/>
    <property type="match status" value="1"/>
</dbReference>
<accession>A0A919WKF1</accession>
<dbReference type="GO" id="GO:0006313">
    <property type="term" value="P:DNA transposition"/>
    <property type="evidence" value="ECO:0007669"/>
    <property type="project" value="InterPro"/>
</dbReference>
<comment type="caution">
    <text evidence="2">The sequence shown here is derived from an EMBL/GenBank/DDBJ whole genome shotgun (WGS) entry which is preliminary data.</text>
</comment>
<proteinExistence type="predicted"/>
<dbReference type="PANTHER" id="PTHR33360:SF2">
    <property type="entry name" value="TRANSPOSASE FOR INSERTION SEQUENCE ELEMENT IS200"/>
    <property type="match status" value="1"/>
</dbReference>
<keyword evidence="3" id="KW-1185">Reference proteome</keyword>
<dbReference type="InterPro" id="IPR002686">
    <property type="entry name" value="Transposase_17"/>
</dbReference>
<feature type="domain" description="Transposase IS200-like" evidence="1">
    <location>
        <begin position="21"/>
        <end position="71"/>
    </location>
</feature>
<sequence>MNLKNKISFVYKEGSESPFRGYLKEKHSLMIFDRHAHLKFCYGNRKFWCRDFYVGTVGRNKKQMQEYIRNQLREDYVDDQLTLNLTHSREKKTRRNKEFFRISE</sequence>
<dbReference type="GO" id="GO:0003677">
    <property type="term" value="F:DNA binding"/>
    <property type="evidence" value="ECO:0007669"/>
    <property type="project" value="InterPro"/>
</dbReference>
<evidence type="ECO:0000259" key="1">
    <source>
        <dbReference type="Pfam" id="PF01797"/>
    </source>
</evidence>
<reference evidence="2" key="1">
    <citation type="submission" date="2021-03" db="EMBL/GenBank/DDBJ databases">
        <title>Antimicrobial resistance genes in bacteria isolated from Japanese honey, and their potential for conferring macrolide and lincosamide resistance in the American foulbrood pathogen Paenibacillus larvae.</title>
        <authorList>
            <person name="Okamoto M."/>
            <person name="Kumagai M."/>
            <person name="Kanamori H."/>
            <person name="Takamatsu D."/>
        </authorList>
    </citation>
    <scope>NUCLEOTIDE SEQUENCE</scope>
    <source>
        <strain evidence="2">J27TS8</strain>
    </source>
</reference>
<evidence type="ECO:0000313" key="3">
    <source>
        <dbReference type="Proteomes" id="UP000682111"/>
    </source>
</evidence>
<dbReference type="SUPFAM" id="SSF143422">
    <property type="entry name" value="Transposase IS200-like"/>
    <property type="match status" value="1"/>
</dbReference>
<protein>
    <recommendedName>
        <fullName evidence="1">Transposase IS200-like domain-containing protein</fullName>
    </recommendedName>
</protein>
<dbReference type="Pfam" id="PF01797">
    <property type="entry name" value="Y1_Tnp"/>
    <property type="match status" value="1"/>
</dbReference>
<evidence type="ECO:0000313" key="2">
    <source>
        <dbReference type="EMBL" id="GIN63346.1"/>
    </source>
</evidence>